<dbReference type="AlphaFoldDB" id="A0A4P9C7T8"/>
<proteinExistence type="predicted"/>
<organism evidence="1 2">
    <name type="scientific">Eubacterium maltosivorans</name>
    <dbReference type="NCBI Taxonomy" id="2041044"/>
    <lineage>
        <taxon>Bacteria</taxon>
        <taxon>Bacillati</taxon>
        <taxon>Bacillota</taxon>
        <taxon>Clostridia</taxon>
        <taxon>Eubacteriales</taxon>
        <taxon>Eubacteriaceae</taxon>
        <taxon>Eubacterium</taxon>
    </lineage>
</organism>
<dbReference type="KEGG" id="emt:CPZ25_009375"/>
<keyword evidence="2" id="KW-1185">Reference proteome</keyword>
<dbReference type="RefSeq" id="WP_096920280.1">
    <property type="nucleotide sequence ID" value="NZ_CP029487.1"/>
</dbReference>
<dbReference type="EMBL" id="CP029487">
    <property type="protein sequence ID" value="QCT71527.1"/>
    <property type="molecule type" value="Genomic_DNA"/>
</dbReference>
<accession>A0A4P9C7T8</accession>
<protein>
    <recommendedName>
        <fullName evidence="3">Phage gp6-like head-tail connector protein</fullName>
    </recommendedName>
</protein>
<reference evidence="1 2" key="1">
    <citation type="submission" date="2018-05" db="EMBL/GenBank/DDBJ databases">
        <title>Genome comparison of Eubacterium sp.</title>
        <authorList>
            <person name="Feng Y."/>
            <person name="Sanchez-Andrea I."/>
            <person name="Stams A.J.M."/>
            <person name="De Vos W.M."/>
        </authorList>
    </citation>
    <scope>NUCLEOTIDE SEQUENCE [LARGE SCALE GENOMIC DNA]</scope>
    <source>
        <strain evidence="1 2">YI</strain>
    </source>
</reference>
<sequence length="102" mass="11788">MALPEGLLDDVKNYVDMTWEDPESEKKLSGIIARGMAYINRIAGSEQDFTEEAKPRELLFDYVRYVRAGALDEYVKNYLPELLALQIDRKVERYADQQTPAE</sequence>
<gene>
    <name evidence="1" type="ORF">CPZ25_009375</name>
</gene>
<evidence type="ECO:0000313" key="1">
    <source>
        <dbReference type="EMBL" id="QCT71527.1"/>
    </source>
</evidence>
<name>A0A4P9C7T8_EUBML</name>
<evidence type="ECO:0008006" key="3">
    <source>
        <dbReference type="Google" id="ProtNLM"/>
    </source>
</evidence>
<evidence type="ECO:0000313" key="2">
    <source>
        <dbReference type="Proteomes" id="UP000218387"/>
    </source>
</evidence>
<dbReference type="Proteomes" id="UP000218387">
    <property type="component" value="Chromosome"/>
</dbReference>